<comment type="cofactor">
    <cofactor evidence="1 8">
        <name>Zn(2+)</name>
        <dbReference type="ChEBI" id="CHEBI:29105"/>
    </cofactor>
</comment>
<dbReference type="eggNOG" id="KOG0023">
    <property type="taxonomic scope" value="Eukaryota"/>
</dbReference>
<protein>
    <recommendedName>
        <fullName evidence="3">alcohol dehydrogenase</fullName>
        <ecNumber evidence="3">1.1.1.1</ecNumber>
    </recommendedName>
</protein>
<keyword evidence="7" id="KW-0520">NAD</keyword>
<dbReference type="PANTHER" id="PTHR42940">
    <property type="entry name" value="ALCOHOL DEHYDROGENASE 1-RELATED"/>
    <property type="match status" value="1"/>
</dbReference>
<dbReference type="Pfam" id="PF00107">
    <property type="entry name" value="ADH_zinc_N"/>
    <property type="match status" value="1"/>
</dbReference>
<dbReference type="CDD" id="cd08297">
    <property type="entry name" value="CAD3"/>
    <property type="match status" value="1"/>
</dbReference>
<dbReference type="FunFam" id="3.40.50.720:FF:000039">
    <property type="entry name" value="Alcohol dehydrogenase AdhP"/>
    <property type="match status" value="1"/>
</dbReference>
<evidence type="ECO:0000256" key="6">
    <source>
        <dbReference type="ARBA" id="ARBA00023002"/>
    </source>
</evidence>
<evidence type="ECO:0000256" key="1">
    <source>
        <dbReference type="ARBA" id="ARBA00001947"/>
    </source>
</evidence>
<dbReference type="InterPro" id="IPR036291">
    <property type="entry name" value="NAD(P)-bd_dom_sf"/>
</dbReference>
<dbReference type="GO" id="GO:0005737">
    <property type="term" value="C:cytoplasm"/>
    <property type="evidence" value="ECO:0007669"/>
    <property type="project" value="TreeGrafter"/>
</dbReference>
<sequence length="349" mass="37725">MTVEIPTTQRALVFDTWNGPLEVRQVPVPSPADDEILVKIEYSGICHSDLHVWLGDLKGMSVCPLVGGHEGAGSVVQIGKNVTGWELGDKAGVKLMNFNCLNCEFCKKGHEPLCHHIQNYGFDRSGTFQEYLTIRGVDAAKISKNTDLAAAAPILCAGVTVYKALKESNVKPGQIIVLTGAGGGLGSLAIQYANAMGMRVVAMDHGSKEAHCKNLGAEWFVDAFDTPDIVSHITKLTEGGPHGVINFAVARKPMEQAVEYVRKRGTVVFVGLPKDSKVTFDTTPFIFNAITIKGSIVGSRLDVDEAMEFVTRGIVKVPLELVRLEDVPAVYQKMIDGKITSRAVVDFSL</sequence>
<dbReference type="InterPro" id="IPR020843">
    <property type="entry name" value="ER"/>
</dbReference>
<organism evidence="10 11">
    <name type="scientific">Caenorhabditis tropicalis</name>
    <dbReference type="NCBI Taxonomy" id="1561998"/>
    <lineage>
        <taxon>Eukaryota</taxon>
        <taxon>Metazoa</taxon>
        <taxon>Ecdysozoa</taxon>
        <taxon>Nematoda</taxon>
        <taxon>Chromadorea</taxon>
        <taxon>Rhabditida</taxon>
        <taxon>Rhabditina</taxon>
        <taxon>Rhabditomorpha</taxon>
        <taxon>Rhabditoidea</taxon>
        <taxon>Rhabditidae</taxon>
        <taxon>Peloderinae</taxon>
        <taxon>Caenorhabditis</taxon>
    </lineage>
</organism>
<evidence type="ECO:0000313" key="10">
    <source>
        <dbReference type="Proteomes" id="UP000095282"/>
    </source>
</evidence>
<keyword evidence="6" id="KW-0560">Oxidoreductase</keyword>
<dbReference type="EC" id="1.1.1.1" evidence="3"/>
<dbReference type="SUPFAM" id="SSF50129">
    <property type="entry name" value="GroES-like"/>
    <property type="match status" value="1"/>
</dbReference>
<keyword evidence="5 8" id="KW-0862">Zinc</keyword>
<accession>A0A1I7UBW3</accession>
<evidence type="ECO:0000256" key="7">
    <source>
        <dbReference type="ARBA" id="ARBA00023027"/>
    </source>
</evidence>
<feature type="domain" description="Enoyl reductase (ER)" evidence="9">
    <location>
        <begin position="19"/>
        <end position="345"/>
    </location>
</feature>
<dbReference type="PROSITE" id="PS00059">
    <property type="entry name" value="ADH_ZINC"/>
    <property type="match status" value="1"/>
</dbReference>
<dbReference type="Gene3D" id="3.90.180.10">
    <property type="entry name" value="Medium-chain alcohol dehydrogenases, catalytic domain"/>
    <property type="match status" value="1"/>
</dbReference>
<evidence type="ECO:0000256" key="2">
    <source>
        <dbReference type="ARBA" id="ARBA00008072"/>
    </source>
</evidence>
<dbReference type="SUPFAM" id="SSF51735">
    <property type="entry name" value="NAD(P)-binding Rossmann-fold domains"/>
    <property type="match status" value="1"/>
</dbReference>
<evidence type="ECO:0000256" key="4">
    <source>
        <dbReference type="ARBA" id="ARBA00022723"/>
    </source>
</evidence>
<dbReference type="PANTHER" id="PTHR42940:SF3">
    <property type="entry name" value="ALCOHOL DEHYDROGENASE 1-RELATED"/>
    <property type="match status" value="1"/>
</dbReference>
<proteinExistence type="inferred from homology"/>
<evidence type="ECO:0000259" key="9">
    <source>
        <dbReference type="SMART" id="SM00829"/>
    </source>
</evidence>
<dbReference type="InterPro" id="IPR013149">
    <property type="entry name" value="ADH-like_C"/>
</dbReference>
<evidence type="ECO:0000313" key="11">
    <source>
        <dbReference type="WBParaSite" id="Csp11.Scaffold629.g7768.t1"/>
    </source>
</evidence>
<dbReference type="GO" id="GO:0008270">
    <property type="term" value="F:zinc ion binding"/>
    <property type="evidence" value="ECO:0007669"/>
    <property type="project" value="InterPro"/>
</dbReference>
<dbReference type="InterPro" id="IPR013154">
    <property type="entry name" value="ADH-like_N"/>
</dbReference>
<evidence type="ECO:0000256" key="3">
    <source>
        <dbReference type="ARBA" id="ARBA00013190"/>
    </source>
</evidence>
<dbReference type="STRING" id="1561998.A0A1I7UBW3"/>
<comment type="similarity">
    <text evidence="2 8">Belongs to the zinc-containing alcohol dehydrogenase family.</text>
</comment>
<evidence type="ECO:0000256" key="5">
    <source>
        <dbReference type="ARBA" id="ARBA00022833"/>
    </source>
</evidence>
<evidence type="ECO:0000256" key="8">
    <source>
        <dbReference type="RuleBase" id="RU361277"/>
    </source>
</evidence>
<keyword evidence="4 8" id="KW-0479">Metal-binding</keyword>
<dbReference type="GO" id="GO:0004022">
    <property type="term" value="F:alcohol dehydrogenase (NAD+) activity"/>
    <property type="evidence" value="ECO:0007669"/>
    <property type="project" value="UniProtKB-EC"/>
</dbReference>
<name>A0A1I7UBW3_9PELO</name>
<dbReference type="SMART" id="SM00829">
    <property type="entry name" value="PKS_ER"/>
    <property type="match status" value="1"/>
</dbReference>
<dbReference type="InterPro" id="IPR002328">
    <property type="entry name" value="ADH_Zn_CS"/>
</dbReference>
<dbReference type="WBParaSite" id="Csp11.Scaffold629.g7768.t1">
    <property type="protein sequence ID" value="Csp11.Scaffold629.g7768.t1"/>
    <property type="gene ID" value="Csp11.Scaffold629.g7768"/>
</dbReference>
<dbReference type="Proteomes" id="UP000095282">
    <property type="component" value="Unplaced"/>
</dbReference>
<dbReference type="Pfam" id="PF08240">
    <property type="entry name" value="ADH_N"/>
    <property type="match status" value="1"/>
</dbReference>
<dbReference type="InterPro" id="IPR011032">
    <property type="entry name" value="GroES-like_sf"/>
</dbReference>
<dbReference type="Gene3D" id="3.40.50.720">
    <property type="entry name" value="NAD(P)-binding Rossmann-like Domain"/>
    <property type="match status" value="1"/>
</dbReference>
<dbReference type="AlphaFoldDB" id="A0A1I7UBW3"/>
<keyword evidence="10" id="KW-1185">Reference proteome</keyword>
<reference evidence="11" key="1">
    <citation type="submission" date="2016-11" db="UniProtKB">
        <authorList>
            <consortium name="WormBaseParasite"/>
        </authorList>
    </citation>
    <scope>IDENTIFICATION</scope>
</reference>